<organism evidence="4 5">
    <name type="scientific">Carboxydichorda subterranea</name>
    <dbReference type="NCBI Taxonomy" id="3109565"/>
    <lineage>
        <taxon>Bacteria</taxon>
        <taxon>Bacillati</taxon>
        <taxon>Bacillota</taxon>
        <taxon>Limnochordia</taxon>
        <taxon>Limnochordales</taxon>
        <taxon>Geochordaceae</taxon>
        <taxon>Carboxydichorda</taxon>
    </lineage>
</organism>
<dbReference type="InterPro" id="IPR008756">
    <property type="entry name" value="Peptidase_M56"/>
</dbReference>
<proteinExistence type="predicted"/>
<dbReference type="PANTHER" id="PTHR34978">
    <property type="entry name" value="POSSIBLE SENSOR-TRANSDUCER PROTEIN BLAR"/>
    <property type="match status" value="1"/>
</dbReference>
<evidence type="ECO:0000256" key="2">
    <source>
        <dbReference type="SAM" id="SignalP"/>
    </source>
</evidence>
<accession>A0ABZ1BWI6</accession>
<keyword evidence="2" id="KW-0732">Signal</keyword>
<evidence type="ECO:0000313" key="5">
    <source>
        <dbReference type="Proteomes" id="UP001332192"/>
    </source>
</evidence>
<dbReference type="PANTHER" id="PTHR34978:SF3">
    <property type="entry name" value="SLR0241 PROTEIN"/>
    <property type="match status" value="1"/>
</dbReference>
<keyword evidence="1" id="KW-1133">Transmembrane helix</keyword>
<sequence length="280" mass="30476">MARQDLLASLAFWLLPGAAAAATAGIVAGLAVHGLTPRMGWCWGALKCTRTYGRWFFFTLFLMLAFTVAGAAVSLARRIRASRRLLAGLLELRTPAPARLQHLARSLGMEQRIDVVDEAAPVVFTHGLLRPRVLLSRGILDRLSDEELAAVLAHERYHVLRHDPLRVLVAGAAADALFYLPAAGELHRWWDSARELAADAAAVVALGRLHLAQALHKLGSWREEPSPFAIAGAMGVLDLRITQLVHPERASNRIRLSLRAVAVASLFAGLLLAGFFGRCR</sequence>
<name>A0ABZ1BWI6_9FIRM</name>
<dbReference type="Gene3D" id="3.30.2010.10">
    <property type="entry name" value="Metalloproteases ('zincins'), catalytic domain"/>
    <property type="match status" value="1"/>
</dbReference>
<feature type="transmembrane region" description="Helical" evidence="1">
    <location>
        <begin position="256"/>
        <end position="277"/>
    </location>
</feature>
<gene>
    <name evidence="4" type="ORF">U7230_13230</name>
</gene>
<dbReference type="InterPro" id="IPR052173">
    <property type="entry name" value="Beta-lactam_resp_regulator"/>
</dbReference>
<dbReference type="Pfam" id="PF05569">
    <property type="entry name" value="Peptidase_M56"/>
    <property type="match status" value="1"/>
</dbReference>
<feature type="transmembrane region" description="Helical" evidence="1">
    <location>
        <begin position="55"/>
        <end position="76"/>
    </location>
</feature>
<dbReference type="CDD" id="cd07326">
    <property type="entry name" value="M56_BlaR1_MecR1_like"/>
    <property type="match status" value="1"/>
</dbReference>
<dbReference type="Proteomes" id="UP001332192">
    <property type="component" value="Chromosome"/>
</dbReference>
<keyword evidence="1" id="KW-0812">Transmembrane</keyword>
<protein>
    <submittedName>
        <fullName evidence="4">M56 family metallopeptidase</fullName>
    </submittedName>
</protein>
<evidence type="ECO:0000256" key="1">
    <source>
        <dbReference type="SAM" id="Phobius"/>
    </source>
</evidence>
<feature type="domain" description="Peptidase M56" evidence="3">
    <location>
        <begin position="64"/>
        <end position="206"/>
    </location>
</feature>
<reference evidence="4 5" key="1">
    <citation type="journal article" date="2024" name="Front. Microbiol.">
        <title>Novel thermophilic genera Geochorda gen. nov. and Carboxydochorda gen. nov. from the deep terrestrial subsurface reveal the ecophysiological diversity in the class Limnochordia.</title>
        <authorList>
            <person name="Karnachuk O.V."/>
            <person name="Lukina A.P."/>
            <person name="Avakyan M.R."/>
            <person name="Kadnikov V.V."/>
            <person name="Begmatov S."/>
            <person name="Beletsky A.V."/>
            <person name="Vlasova K.G."/>
            <person name="Novikov A.A."/>
            <person name="Shcherbakova V.A."/>
            <person name="Mardanov A.V."/>
            <person name="Ravin N.V."/>
        </authorList>
    </citation>
    <scope>NUCLEOTIDE SEQUENCE [LARGE SCALE GENOMIC DNA]</scope>
    <source>
        <strain evidence="4 5">L945</strain>
    </source>
</reference>
<keyword evidence="1" id="KW-0472">Membrane</keyword>
<dbReference type="EMBL" id="CP141615">
    <property type="protein sequence ID" value="WRP17033.1"/>
    <property type="molecule type" value="Genomic_DNA"/>
</dbReference>
<keyword evidence="5" id="KW-1185">Reference proteome</keyword>
<evidence type="ECO:0000313" key="4">
    <source>
        <dbReference type="EMBL" id="WRP17033.1"/>
    </source>
</evidence>
<feature type="signal peptide" evidence="2">
    <location>
        <begin position="1"/>
        <end position="21"/>
    </location>
</feature>
<feature type="chain" id="PRO_5045152149" evidence="2">
    <location>
        <begin position="22"/>
        <end position="280"/>
    </location>
</feature>
<evidence type="ECO:0000259" key="3">
    <source>
        <dbReference type="Pfam" id="PF05569"/>
    </source>
</evidence>
<dbReference type="RefSeq" id="WP_324716305.1">
    <property type="nucleotide sequence ID" value="NZ_CP141615.1"/>
</dbReference>